<dbReference type="AlphaFoldDB" id="A0A438N542"/>
<evidence type="ECO:0000313" key="9">
    <source>
        <dbReference type="EMBL" id="RVX70878.1"/>
    </source>
</evidence>
<evidence type="ECO:0000256" key="3">
    <source>
        <dbReference type="ARBA" id="ARBA00022729"/>
    </source>
</evidence>
<keyword evidence="6 8" id="KW-0472">Membrane</keyword>
<keyword evidence="6" id="KW-0808">Transferase</keyword>
<keyword evidence="6" id="KW-0336">GPI-anchor</keyword>
<feature type="chain" id="PRO_5018821167" description="1,3-beta-glucanosyltransferase" evidence="6">
    <location>
        <begin position="22"/>
        <end position="479"/>
    </location>
</feature>
<dbReference type="Gene3D" id="3.20.20.80">
    <property type="entry name" value="Glycosidases"/>
    <property type="match status" value="1"/>
</dbReference>
<evidence type="ECO:0000256" key="2">
    <source>
        <dbReference type="ARBA" id="ARBA00007528"/>
    </source>
</evidence>
<feature type="compositionally biased region" description="Polar residues" evidence="7">
    <location>
        <begin position="404"/>
        <end position="416"/>
    </location>
</feature>
<keyword evidence="8" id="KW-1133">Transmembrane helix</keyword>
<evidence type="ECO:0000256" key="4">
    <source>
        <dbReference type="ARBA" id="ARBA00023180"/>
    </source>
</evidence>
<dbReference type="EC" id="2.4.1.-" evidence="6"/>
<dbReference type="VEuPathDB" id="FungiDB:PV10_01360"/>
<keyword evidence="4" id="KW-0325">Glycoprotein</keyword>
<feature type="signal peptide" evidence="6">
    <location>
        <begin position="1"/>
        <end position="21"/>
    </location>
</feature>
<dbReference type="GO" id="GO:0005886">
    <property type="term" value="C:plasma membrane"/>
    <property type="evidence" value="ECO:0007669"/>
    <property type="project" value="UniProtKB-SubCell"/>
</dbReference>
<evidence type="ECO:0000256" key="5">
    <source>
        <dbReference type="ARBA" id="ARBA00023288"/>
    </source>
</evidence>
<dbReference type="Proteomes" id="UP000288859">
    <property type="component" value="Unassembled WGS sequence"/>
</dbReference>
<proteinExistence type="inferred from homology"/>
<protein>
    <recommendedName>
        <fullName evidence="6">1,3-beta-glucanosyltransferase</fullName>
        <ecNumber evidence="6">2.4.1.-</ecNumber>
    </recommendedName>
</protein>
<feature type="transmembrane region" description="Helical" evidence="8">
    <location>
        <begin position="456"/>
        <end position="478"/>
    </location>
</feature>
<comment type="caution">
    <text evidence="9">The sequence shown here is derived from an EMBL/GenBank/DDBJ whole genome shotgun (WGS) entry which is preliminary data.</text>
</comment>
<dbReference type="SUPFAM" id="SSF51445">
    <property type="entry name" value="(Trans)glycosidases"/>
    <property type="match status" value="1"/>
</dbReference>
<dbReference type="GO" id="GO:0031505">
    <property type="term" value="P:fungal-type cell wall organization"/>
    <property type="evidence" value="ECO:0007669"/>
    <property type="project" value="TreeGrafter"/>
</dbReference>
<evidence type="ECO:0000313" key="10">
    <source>
        <dbReference type="Proteomes" id="UP000288859"/>
    </source>
</evidence>
<dbReference type="GO" id="GO:0042124">
    <property type="term" value="F:1,3-beta-glucanosyltransferase activity"/>
    <property type="evidence" value="ECO:0007669"/>
    <property type="project" value="TreeGrafter"/>
</dbReference>
<dbReference type="InterPro" id="IPR004886">
    <property type="entry name" value="Glucanosyltransferase"/>
</dbReference>
<dbReference type="GO" id="GO:0071970">
    <property type="term" value="P:fungal-type cell wall (1-&gt;3)-beta-D-glucan biosynthetic process"/>
    <property type="evidence" value="ECO:0007669"/>
    <property type="project" value="TreeGrafter"/>
</dbReference>
<dbReference type="Pfam" id="PF03198">
    <property type="entry name" value="Glyco_hydro_72"/>
    <property type="match status" value="1"/>
</dbReference>
<keyword evidence="3 6" id="KW-0732">Signal</keyword>
<organism evidence="9 10">
    <name type="scientific">Exophiala mesophila</name>
    <name type="common">Black yeast-like fungus</name>
    <dbReference type="NCBI Taxonomy" id="212818"/>
    <lineage>
        <taxon>Eukaryota</taxon>
        <taxon>Fungi</taxon>
        <taxon>Dikarya</taxon>
        <taxon>Ascomycota</taxon>
        <taxon>Pezizomycotina</taxon>
        <taxon>Eurotiomycetes</taxon>
        <taxon>Chaetothyriomycetidae</taxon>
        <taxon>Chaetothyriales</taxon>
        <taxon>Herpotrichiellaceae</taxon>
        <taxon>Exophiala</taxon>
    </lineage>
</organism>
<comment type="similarity">
    <text evidence="2 6">Belongs to the glycosyl hydrolase 72 family.</text>
</comment>
<name>A0A438N542_EXOME</name>
<dbReference type="PANTHER" id="PTHR31468:SF8">
    <property type="entry name" value="1,3-BETA-GLUCANOSYLTRANSFERASE GAS2"/>
    <property type="match status" value="1"/>
</dbReference>
<feature type="region of interest" description="Disordered" evidence="7">
    <location>
        <begin position="394"/>
        <end position="449"/>
    </location>
</feature>
<evidence type="ECO:0000256" key="7">
    <source>
        <dbReference type="SAM" id="MobiDB-lite"/>
    </source>
</evidence>
<comment type="subcellular location">
    <subcellularLocation>
        <location evidence="1 6">Cell membrane</location>
        <topology evidence="1 6">Lipid-anchor</topology>
        <topology evidence="1 6">GPI-anchor</topology>
    </subcellularLocation>
</comment>
<evidence type="ECO:0000256" key="1">
    <source>
        <dbReference type="ARBA" id="ARBA00004609"/>
    </source>
</evidence>
<dbReference type="OrthoDB" id="421038at2759"/>
<dbReference type="GO" id="GO:0098552">
    <property type="term" value="C:side of membrane"/>
    <property type="evidence" value="ECO:0007669"/>
    <property type="project" value="UniProtKB-KW"/>
</dbReference>
<keyword evidence="8" id="KW-0812">Transmembrane</keyword>
<dbReference type="InterPro" id="IPR017853">
    <property type="entry name" value="GH"/>
</dbReference>
<reference evidence="9 10" key="1">
    <citation type="submission" date="2017-03" db="EMBL/GenBank/DDBJ databases">
        <title>Genomes of endolithic fungi from Antarctica.</title>
        <authorList>
            <person name="Coleine C."/>
            <person name="Masonjones S."/>
            <person name="Stajich J.E."/>
        </authorList>
    </citation>
    <scope>NUCLEOTIDE SEQUENCE [LARGE SCALE GENOMIC DNA]</scope>
    <source>
        <strain evidence="9 10">CCFEE 6314</strain>
    </source>
</reference>
<dbReference type="PANTHER" id="PTHR31468">
    <property type="entry name" value="1,3-BETA-GLUCANOSYLTRANSFERASE GAS1"/>
    <property type="match status" value="1"/>
</dbReference>
<keyword evidence="5 6" id="KW-0449">Lipoprotein</keyword>
<comment type="function">
    <text evidence="6">Splits internally a 1,3-beta-glucan molecule and transfers the newly generated reducing end (the donor) to the non-reducing end of another 1,3-beta-glucan molecule (the acceptor) forming a 1,3-beta linkage, resulting in the elongation of 1,3-beta-glucan chains in the cell wall.</text>
</comment>
<accession>A0A438N542</accession>
<sequence length="479" mass="51555">MGAIYPLILLLFSTLYVTIQALPTISVVGSKFFTSDGDQFFVKGIAYQLIEDDPLVNTTQCQLDAALMKELGANAIRVYHVNAADNHDGCMAAFADAGIYLFVDADSFHTYVRMGTEASWTQDKSKSYREVVDAFQQYSNTAGFFIGNEVLNILDDQDAAPYLLTAAVDLKAHIAEQGYRKIPIGYSATDTAVLRPMLQYYLVCRPNVTERLDFYALNSYEWCGQSQNYNTSGYFALQEEAENYPVPIFFSEDGCNTVPPRTFNDQAAIFSEPMVSTWSGAMIYEWIEELNHYGVVSYGPPLDPSVQDGDRVVQGFTRQGVPTPLQPDFGNLQQQWKDVNPTGVRLSDYAATVSTSPPPCPTSTAGGWVIDGYAPLPTMAPGAVSAGMTTEVSSWSAPPGSIVAESSTGQPSSTYESLVVPSGSSGSSRASSTQETSSSATSEGSATRALGPSTSVHGYAILGMTTALVGLGAAVIVWL</sequence>
<dbReference type="EMBL" id="NAJM01000020">
    <property type="protein sequence ID" value="RVX70878.1"/>
    <property type="molecule type" value="Genomic_DNA"/>
</dbReference>
<evidence type="ECO:0000256" key="8">
    <source>
        <dbReference type="SAM" id="Phobius"/>
    </source>
</evidence>
<evidence type="ECO:0000256" key="6">
    <source>
        <dbReference type="RuleBase" id="RU361209"/>
    </source>
</evidence>
<feature type="compositionally biased region" description="Low complexity" evidence="7">
    <location>
        <begin position="422"/>
        <end position="449"/>
    </location>
</feature>
<gene>
    <name evidence="9" type="ORF">B0A52_06035</name>
</gene>